<evidence type="ECO:0000313" key="7">
    <source>
        <dbReference type="Proteomes" id="UP000015105"/>
    </source>
</evidence>
<reference evidence="6" key="4">
    <citation type="submission" date="2019-03" db="UniProtKB">
        <authorList>
            <consortium name="EnsemblPlants"/>
        </authorList>
    </citation>
    <scope>IDENTIFICATION</scope>
</reference>
<evidence type="ECO:0000256" key="1">
    <source>
        <dbReference type="ARBA" id="ARBA00023015"/>
    </source>
</evidence>
<dbReference type="PROSITE" id="PS51005">
    <property type="entry name" value="NAC"/>
    <property type="match status" value="1"/>
</dbReference>
<keyword evidence="7" id="KW-1185">Reference proteome</keyword>
<dbReference type="Gramene" id="AET2Gv20806200.1">
    <property type="protein sequence ID" value="AET2Gv20806200.1"/>
    <property type="gene ID" value="AET2Gv20806200"/>
</dbReference>
<dbReference type="EnsemblPlants" id="AET2Gv20806200.1">
    <property type="protein sequence ID" value="AET2Gv20806200.1"/>
    <property type="gene ID" value="AET2Gv20806200"/>
</dbReference>
<reference evidence="7" key="2">
    <citation type="journal article" date="2017" name="Nat. Plants">
        <title>The Aegilops tauschii genome reveals multiple impacts of transposons.</title>
        <authorList>
            <person name="Zhao G."/>
            <person name="Zou C."/>
            <person name="Li K."/>
            <person name="Wang K."/>
            <person name="Li T."/>
            <person name="Gao L."/>
            <person name="Zhang X."/>
            <person name="Wang H."/>
            <person name="Yang Z."/>
            <person name="Liu X."/>
            <person name="Jiang W."/>
            <person name="Mao L."/>
            <person name="Kong X."/>
            <person name="Jiao Y."/>
            <person name="Jia J."/>
        </authorList>
    </citation>
    <scope>NUCLEOTIDE SEQUENCE [LARGE SCALE GENOMIC DNA]</scope>
    <source>
        <strain evidence="7">cv. AL8/78</strain>
    </source>
</reference>
<sequence length="138" mass="15940">MDGTIKHFFYRPKAFKSGRRKHRKIKAECNARSAWYKTGKSMTLKANGRLTGWKNILVLYTNTFGGSARDKARKTNWVMHEYHLSDVEDEEDEDGELVLCKIFYQTAGPKRRSVLRTQENKCPCGMDVLPSQNNPPKN</sequence>
<evidence type="ECO:0000256" key="4">
    <source>
        <dbReference type="ARBA" id="ARBA00023242"/>
    </source>
</evidence>
<evidence type="ECO:0000313" key="6">
    <source>
        <dbReference type="EnsemblPlants" id="AET2Gv20806200.1"/>
    </source>
</evidence>
<keyword evidence="1" id="KW-0805">Transcription regulation</keyword>
<evidence type="ECO:0000256" key="2">
    <source>
        <dbReference type="ARBA" id="ARBA00023125"/>
    </source>
</evidence>
<dbReference type="Gene3D" id="2.170.150.80">
    <property type="entry name" value="NAC domain"/>
    <property type="match status" value="1"/>
</dbReference>
<dbReference type="InterPro" id="IPR044799">
    <property type="entry name" value="SOG1-like"/>
</dbReference>
<dbReference type="GO" id="GO:0005634">
    <property type="term" value="C:nucleus"/>
    <property type="evidence" value="ECO:0007669"/>
    <property type="project" value="TreeGrafter"/>
</dbReference>
<dbReference type="EnsemblPlants" id="AET2Gv20806200.2">
    <property type="protein sequence ID" value="AET2Gv20806200.2"/>
    <property type="gene ID" value="AET2Gv20806200"/>
</dbReference>
<dbReference type="AlphaFoldDB" id="A0A453CCQ3"/>
<dbReference type="InterPro" id="IPR003441">
    <property type="entry name" value="NAC-dom"/>
</dbReference>
<dbReference type="PANTHER" id="PTHR31079">
    <property type="entry name" value="NAC DOMAIN-CONTAINING PROTEIN 73"/>
    <property type="match status" value="1"/>
</dbReference>
<keyword evidence="4" id="KW-0539">Nucleus</keyword>
<dbReference type="STRING" id="200361.A0A453CCQ3"/>
<evidence type="ECO:0000256" key="3">
    <source>
        <dbReference type="ARBA" id="ARBA00023163"/>
    </source>
</evidence>
<dbReference type="GO" id="GO:0000976">
    <property type="term" value="F:transcription cis-regulatory region binding"/>
    <property type="evidence" value="ECO:0007669"/>
    <property type="project" value="TreeGrafter"/>
</dbReference>
<feature type="domain" description="NAC" evidence="5">
    <location>
        <begin position="1"/>
        <end position="105"/>
    </location>
</feature>
<reference evidence="6" key="3">
    <citation type="journal article" date="2017" name="Nature">
        <title>Genome sequence of the progenitor of the wheat D genome Aegilops tauschii.</title>
        <authorList>
            <person name="Luo M.C."/>
            <person name="Gu Y.Q."/>
            <person name="Puiu D."/>
            <person name="Wang H."/>
            <person name="Twardziok S.O."/>
            <person name="Deal K.R."/>
            <person name="Huo N."/>
            <person name="Zhu T."/>
            <person name="Wang L."/>
            <person name="Wang Y."/>
            <person name="McGuire P.E."/>
            <person name="Liu S."/>
            <person name="Long H."/>
            <person name="Ramasamy R.K."/>
            <person name="Rodriguez J.C."/>
            <person name="Van S.L."/>
            <person name="Yuan L."/>
            <person name="Wang Z."/>
            <person name="Xia Z."/>
            <person name="Xiao L."/>
            <person name="Anderson O.D."/>
            <person name="Ouyang S."/>
            <person name="Liang Y."/>
            <person name="Zimin A.V."/>
            <person name="Pertea G."/>
            <person name="Qi P."/>
            <person name="Bennetzen J.L."/>
            <person name="Dai X."/>
            <person name="Dawson M.W."/>
            <person name="Muller H.G."/>
            <person name="Kugler K."/>
            <person name="Rivarola-Duarte L."/>
            <person name="Spannagl M."/>
            <person name="Mayer K.F.X."/>
            <person name="Lu F.H."/>
            <person name="Bevan M.W."/>
            <person name="Leroy P."/>
            <person name="Li P."/>
            <person name="You F.M."/>
            <person name="Sun Q."/>
            <person name="Liu Z."/>
            <person name="Lyons E."/>
            <person name="Wicker T."/>
            <person name="Salzberg S.L."/>
            <person name="Devos K.M."/>
            <person name="Dvorak J."/>
        </authorList>
    </citation>
    <scope>NUCLEOTIDE SEQUENCE [LARGE SCALE GENOMIC DNA]</scope>
    <source>
        <strain evidence="6">cv. AL8/78</strain>
    </source>
</reference>
<reference evidence="7" key="1">
    <citation type="journal article" date="2014" name="Science">
        <title>Ancient hybridizations among the ancestral genomes of bread wheat.</title>
        <authorList>
            <consortium name="International Wheat Genome Sequencing Consortium,"/>
            <person name="Marcussen T."/>
            <person name="Sandve S.R."/>
            <person name="Heier L."/>
            <person name="Spannagl M."/>
            <person name="Pfeifer M."/>
            <person name="Jakobsen K.S."/>
            <person name="Wulff B.B."/>
            <person name="Steuernagel B."/>
            <person name="Mayer K.F."/>
            <person name="Olsen O.A."/>
        </authorList>
    </citation>
    <scope>NUCLEOTIDE SEQUENCE [LARGE SCALE GENOMIC DNA]</scope>
    <source>
        <strain evidence="7">cv. AL8/78</strain>
    </source>
</reference>
<dbReference type="Proteomes" id="UP000015105">
    <property type="component" value="Chromosome 2D"/>
</dbReference>
<organism evidence="6 7">
    <name type="scientific">Aegilops tauschii subsp. strangulata</name>
    <name type="common">Goatgrass</name>
    <dbReference type="NCBI Taxonomy" id="200361"/>
    <lineage>
        <taxon>Eukaryota</taxon>
        <taxon>Viridiplantae</taxon>
        <taxon>Streptophyta</taxon>
        <taxon>Embryophyta</taxon>
        <taxon>Tracheophyta</taxon>
        <taxon>Spermatophyta</taxon>
        <taxon>Magnoliopsida</taxon>
        <taxon>Liliopsida</taxon>
        <taxon>Poales</taxon>
        <taxon>Poaceae</taxon>
        <taxon>BOP clade</taxon>
        <taxon>Pooideae</taxon>
        <taxon>Triticodae</taxon>
        <taxon>Triticeae</taxon>
        <taxon>Triticinae</taxon>
        <taxon>Aegilops</taxon>
    </lineage>
</organism>
<dbReference type="GO" id="GO:0003700">
    <property type="term" value="F:DNA-binding transcription factor activity"/>
    <property type="evidence" value="ECO:0007669"/>
    <property type="project" value="InterPro"/>
</dbReference>
<protein>
    <recommendedName>
        <fullName evidence="5">NAC domain-containing protein</fullName>
    </recommendedName>
</protein>
<dbReference type="PANTHER" id="PTHR31079:SF31">
    <property type="entry name" value="NAC DOMAIN-CONTAINING PROTEIN 75"/>
    <property type="match status" value="1"/>
</dbReference>
<reference evidence="6" key="5">
    <citation type="journal article" date="2021" name="G3 (Bethesda)">
        <title>Aegilops tauschii genome assembly Aet v5.0 features greater sequence contiguity and improved annotation.</title>
        <authorList>
            <person name="Wang L."/>
            <person name="Zhu T."/>
            <person name="Rodriguez J.C."/>
            <person name="Deal K.R."/>
            <person name="Dubcovsky J."/>
            <person name="McGuire P.E."/>
            <person name="Lux T."/>
            <person name="Spannagl M."/>
            <person name="Mayer K.F.X."/>
            <person name="Baldrich P."/>
            <person name="Meyers B.C."/>
            <person name="Huo N."/>
            <person name="Gu Y.Q."/>
            <person name="Zhou H."/>
            <person name="Devos K.M."/>
            <person name="Bennetzen J.L."/>
            <person name="Unver T."/>
            <person name="Budak H."/>
            <person name="Gulick P.J."/>
            <person name="Galiba G."/>
            <person name="Kalapos B."/>
            <person name="Nelson D.R."/>
            <person name="Li P."/>
            <person name="You F.M."/>
            <person name="Luo M.C."/>
            <person name="Dvorak J."/>
        </authorList>
    </citation>
    <scope>NUCLEOTIDE SEQUENCE [LARGE SCALE GENOMIC DNA]</scope>
    <source>
        <strain evidence="6">cv. AL8/78</strain>
    </source>
</reference>
<accession>A0A453CCQ3</accession>
<keyword evidence="2" id="KW-0238">DNA-binding</keyword>
<dbReference type="Pfam" id="PF02365">
    <property type="entry name" value="NAM"/>
    <property type="match status" value="1"/>
</dbReference>
<dbReference type="SUPFAM" id="SSF101941">
    <property type="entry name" value="NAC domain"/>
    <property type="match status" value="1"/>
</dbReference>
<dbReference type="Gramene" id="AET2Gv20806200.2">
    <property type="protein sequence ID" value="AET2Gv20806200.2"/>
    <property type="gene ID" value="AET2Gv20806200"/>
</dbReference>
<proteinExistence type="predicted"/>
<keyword evidence="3" id="KW-0804">Transcription</keyword>
<evidence type="ECO:0000259" key="5">
    <source>
        <dbReference type="PROSITE" id="PS51005"/>
    </source>
</evidence>
<dbReference type="InterPro" id="IPR036093">
    <property type="entry name" value="NAC_dom_sf"/>
</dbReference>
<name>A0A453CCQ3_AEGTS</name>